<accession>A0A2S2PHG1</accession>
<dbReference type="AlphaFoldDB" id="A0A2S2PHG1"/>
<name>A0A2S2PHG1_SCHGA</name>
<protein>
    <submittedName>
        <fullName evidence="1">Uncharacterized protein</fullName>
    </submittedName>
</protein>
<sequence length="110" mass="12965">MAQALEKNAKDWYAKRSVQCLHTMFRMSKALALLPANKVIEGFEELVRQSRLSLNVEVAERYILYFRNQWMERVGPENFSVHGMPRQTNNDQEIFHRHLNGIMNHPRPAI</sequence>
<proteinExistence type="predicted"/>
<evidence type="ECO:0000313" key="1">
    <source>
        <dbReference type="EMBL" id="MBY28857.1"/>
    </source>
</evidence>
<gene>
    <name evidence="1" type="ORF">g.75777</name>
</gene>
<organism evidence="1">
    <name type="scientific">Schizaphis graminum</name>
    <name type="common">Green bug aphid</name>
    <dbReference type="NCBI Taxonomy" id="13262"/>
    <lineage>
        <taxon>Eukaryota</taxon>
        <taxon>Metazoa</taxon>
        <taxon>Ecdysozoa</taxon>
        <taxon>Arthropoda</taxon>
        <taxon>Hexapoda</taxon>
        <taxon>Insecta</taxon>
        <taxon>Pterygota</taxon>
        <taxon>Neoptera</taxon>
        <taxon>Paraneoptera</taxon>
        <taxon>Hemiptera</taxon>
        <taxon>Sternorrhyncha</taxon>
        <taxon>Aphidomorpha</taxon>
        <taxon>Aphidoidea</taxon>
        <taxon>Aphididae</taxon>
        <taxon>Aphidini</taxon>
        <taxon>Schizaphis</taxon>
    </lineage>
</organism>
<reference evidence="1" key="1">
    <citation type="submission" date="2018-04" db="EMBL/GenBank/DDBJ databases">
        <title>Transcriptome of Schizaphis graminum biotype I.</title>
        <authorList>
            <person name="Scully E.D."/>
            <person name="Geib S.M."/>
            <person name="Palmer N.A."/>
            <person name="Koch K."/>
            <person name="Bradshaw J."/>
            <person name="Heng-Moss T."/>
            <person name="Sarath G."/>
        </authorList>
    </citation>
    <scope>NUCLEOTIDE SEQUENCE</scope>
</reference>
<dbReference type="EMBL" id="GGMR01016238">
    <property type="protein sequence ID" value="MBY28857.1"/>
    <property type="molecule type" value="Transcribed_RNA"/>
</dbReference>